<dbReference type="SUPFAM" id="SSF53756">
    <property type="entry name" value="UDP-Glycosyltransferase/glycogen phosphorylase"/>
    <property type="match status" value="1"/>
</dbReference>
<evidence type="ECO:0000313" key="2">
    <source>
        <dbReference type="EMBL" id="SNZ16961.1"/>
    </source>
</evidence>
<dbReference type="OrthoDB" id="185087at2157"/>
<feature type="compositionally biased region" description="Basic and acidic residues" evidence="1">
    <location>
        <begin position="11"/>
        <end position="26"/>
    </location>
</feature>
<gene>
    <name evidence="2" type="ORF">SAMN06269185_2829</name>
</gene>
<dbReference type="PANTHER" id="PTHR39662:SF1">
    <property type="entry name" value="DUF354 DOMAIN-CONTAINING PROTEIN"/>
    <property type="match status" value="1"/>
</dbReference>
<evidence type="ECO:0008006" key="4">
    <source>
        <dbReference type="Google" id="ProtNLM"/>
    </source>
</evidence>
<reference evidence="2 3" key="1">
    <citation type="submission" date="2017-09" db="EMBL/GenBank/DDBJ databases">
        <authorList>
            <person name="Ehlers B."/>
            <person name="Leendertz F.H."/>
        </authorList>
    </citation>
    <scope>NUCLEOTIDE SEQUENCE [LARGE SCALE GENOMIC DNA]</scope>
    <source>
        <strain evidence="2 3">DSM 27208</strain>
    </source>
</reference>
<name>A0A285PAS6_NATPI</name>
<dbReference type="EMBL" id="OBEJ01000004">
    <property type="protein sequence ID" value="SNZ16961.1"/>
    <property type="molecule type" value="Genomic_DNA"/>
</dbReference>
<evidence type="ECO:0000313" key="3">
    <source>
        <dbReference type="Proteomes" id="UP000219453"/>
    </source>
</evidence>
<dbReference type="Gene3D" id="3.40.50.2000">
    <property type="entry name" value="Glycogen Phosphorylase B"/>
    <property type="match status" value="2"/>
</dbReference>
<dbReference type="PANTHER" id="PTHR39662">
    <property type="entry name" value="DUF354 DOMAIN-CONTAINING PROTEIN-RELATED"/>
    <property type="match status" value="1"/>
</dbReference>
<feature type="region of interest" description="Disordered" evidence="1">
    <location>
        <begin position="1"/>
        <end position="28"/>
    </location>
</feature>
<dbReference type="Proteomes" id="UP000219453">
    <property type="component" value="Unassembled WGS sequence"/>
</dbReference>
<protein>
    <recommendedName>
        <fullName evidence="4">DUF354 domain-containing protein</fullName>
    </recommendedName>
</protein>
<organism evidence="2 3">
    <name type="scientific">Natronoarchaeum philippinense</name>
    <dbReference type="NCBI Taxonomy" id="558529"/>
    <lineage>
        <taxon>Archaea</taxon>
        <taxon>Methanobacteriati</taxon>
        <taxon>Methanobacteriota</taxon>
        <taxon>Stenosarchaea group</taxon>
        <taxon>Halobacteria</taxon>
        <taxon>Halobacteriales</taxon>
        <taxon>Natronoarchaeaceae</taxon>
    </lineage>
</organism>
<accession>A0A285PAS6</accession>
<sequence>MTASQQYDDADSPRTHTRTELGRDGDQPSLDVVVTIQHPAHVHFFRNAIDELEARGHDVHVFAREKDIAVDLLDAYEIDHEVIAGRASSLPGKAAVQAAYEWRLLRRARRIDPDVMMAIGEPGVVHVSSALGCRDLVFTDTEHATYRKRFVYPLADRVCSPEFYQDDIGDNHVKYPGYHELAYLHPNRFSPDPSIAEEIGLEPDERLVVLRLVSWEAAHDIGDEGIGDAVDAVERLEAEGARVIITAEADLPSELADRELSVPPERAHDLLARADLFVGESATMATESAVLGTPAILVSTIRGMGNIRELRDEYGLVFSYAGERRHDRAIQKAISILDGDEDWRERRRKLLADKIDTTNFVTALVEDDEASVDVFRDAAIPDR</sequence>
<dbReference type="AlphaFoldDB" id="A0A285PAS6"/>
<evidence type="ECO:0000256" key="1">
    <source>
        <dbReference type="SAM" id="MobiDB-lite"/>
    </source>
</evidence>
<dbReference type="Pfam" id="PF04007">
    <property type="entry name" value="DUF354"/>
    <property type="match status" value="1"/>
</dbReference>
<dbReference type="RefSeq" id="WP_099458955.1">
    <property type="nucleotide sequence ID" value="NZ_OBEJ01000004.1"/>
</dbReference>
<keyword evidence="3" id="KW-1185">Reference proteome</keyword>
<proteinExistence type="predicted"/>
<dbReference type="PIRSF" id="PIRSF005357">
    <property type="entry name" value="UCP005357"/>
    <property type="match status" value="1"/>
</dbReference>
<dbReference type="InterPro" id="IPR007152">
    <property type="entry name" value="DUF354"/>
</dbReference>